<dbReference type="InterPro" id="IPR001007">
    <property type="entry name" value="VWF_dom"/>
</dbReference>
<feature type="compositionally biased region" description="Polar residues" evidence="6">
    <location>
        <begin position="294"/>
        <end position="307"/>
    </location>
</feature>
<name>A0ABQ9W6G6_SAGOE</name>
<evidence type="ECO:0000256" key="3">
    <source>
        <dbReference type="ARBA" id="ARBA00023136"/>
    </source>
</evidence>
<dbReference type="InterPro" id="IPR000742">
    <property type="entry name" value="EGF"/>
</dbReference>
<comment type="subcellular location">
    <subcellularLocation>
        <location evidence="1">Membrane</location>
    </subcellularLocation>
</comment>
<dbReference type="SUPFAM" id="SSF57567">
    <property type="entry name" value="Serine protease inhibitors"/>
    <property type="match status" value="1"/>
</dbReference>
<accession>A0ABQ9W6G6</accession>
<dbReference type="Gene3D" id="2.10.25.10">
    <property type="entry name" value="Laminin"/>
    <property type="match status" value="2"/>
</dbReference>
<dbReference type="PANTHER" id="PTHR46160:SF8">
    <property type="entry name" value="VWFD DOMAIN-CONTAINING PROTEIN"/>
    <property type="match status" value="1"/>
</dbReference>
<keyword evidence="5" id="KW-1015">Disulfide bond</keyword>
<keyword evidence="3" id="KW-0472">Membrane</keyword>
<evidence type="ECO:0000256" key="6">
    <source>
        <dbReference type="SAM" id="MobiDB-lite"/>
    </source>
</evidence>
<feature type="region of interest" description="Disordered" evidence="6">
    <location>
        <begin position="271"/>
        <end position="307"/>
    </location>
</feature>
<dbReference type="CDD" id="cd19941">
    <property type="entry name" value="TIL"/>
    <property type="match status" value="1"/>
</dbReference>
<dbReference type="Proteomes" id="UP001266305">
    <property type="component" value="Unassembled WGS sequence"/>
</dbReference>
<evidence type="ECO:0000313" key="9">
    <source>
        <dbReference type="Proteomes" id="UP001266305"/>
    </source>
</evidence>
<evidence type="ECO:0000256" key="1">
    <source>
        <dbReference type="ARBA" id="ARBA00004370"/>
    </source>
</evidence>
<dbReference type="EMBL" id="JASSZA010000002">
    <property type="protein sequence ID" value="KAK2117228.1"/>
    <property type="molecule type" value="Genomic_DNA"/>
</dbReference>
<dbReference type="SMART" id="SM00215">
    <property type="entry name" value="VWC_out"/>
    <property type="match status" value="1"/>
</dbReference>
<feature type="domain" description="EGF-like" evidence="7">
    <location>
        <begin position="236"/>
        <end position="272"/>
    </location>
</feature>
<dbReference type="InterPro" id="IPR002919">
    <property type="entry name" value="TIL_dom"/>
</dbReference>
<proteinExistence type="predicted"/>
<evidence type="ECO:0000259" key="7">
    <source>
        <dbReference type="PROSITE" id="PS50026"/>
    </source>
</evidence>
<dbReference type="PROSITE" id="PS01186">
    <property type="entry name" value="EGF_2"/>
    <property type="match status" value="1"/>
</dbReference>
<protein>
    <recommendedName>
        <fullName evidence="7">EGF-like domain-containing protein</fullName>
    </recommendedName>
</protein>
<feature type="compositionally biased region" description="Basic and acidic residues" evidence="6">
    <location>
        <begin position="272"/>
        <end position="284"/>
    </location>
</feature>
<keyword evidence="2" id="KW-0732">Signal</keyword>
<dbReference type="SUPFAM" id="SSF57196">
    <property type="entry name" value="EGF/Laminin"/>
    <property type="match status" value="1"/>
</dbReference>
<sequence>MAVFAAGLYQRRRDEGRNWASMCLNVARSSWRATAPRPVGCWQTPKAPLLPVTRQWPQSPSRSESWAQDLREMAQDPREQEELRCQVLSWYAILCQEAGAALAGWRDHTLCAMECPAGTMYQSCMTPCPASCAHLTDPVDCEGPCVEGCASIPGYAYSGTQSLPLADCGCTGNGIYYQVRAGSGRPRGAELGDVFVTEDCSERCTCASSRILLCEPFSCGEGEVCTLGNHTRGCFPESPCLQNPCQNDGQCREQGATFTCRCDVGYGGDLCTEPRDVPPPRKPGEGIQRPVPSQPVNLSARPTATTE</sequence>
<evidence type="ECO:0000256" key="4">
    <source>
        <dbReference type="ARBA" id="ARBA00023180"/>
    </source>
</evidence>
<dbReference type="Pfam" id="PF08742">
    <property type="entry name" value="C8"/>
    <property type="match status" value="1"/>
</dbReference>
<dbReference type="Pfam" id="PF01826">
    <property type="entry name" value="TIL"/>
    <property type="match status" value="1"/>
</dbReference>
<dbReference type="PROSITE" id="PS00022">
    <property type="entry name" value="EGF_1"/>
    <property type="match status" value="1"/>
</dbReference>
<evidence type="ECO:0000256" key="5">
    <source>
        <dbReference type="PROSITE-ProRule" id="PRU00076"/>
    </source>
</evidence>
<dbReference type="InterPro" id="IPR036084">
    <property type="entry name" value="Ser_inhib-like_sf"/>
</dbReference>
<dbReference type="Pfam" id="PF00008">
    <property type="entry name" value="EGF"/>
    <property type="match status" value="1"/>
</dbReference>
<reference evidence="8 9" key="1">
    <citation type="submission" date="2023-05" db="EMBL/GenBank/DDBJ databases">
        <title>B98-5 Cell Line De Novo Hybrid Assembly: An Optical Mapping Approach.</title>
        <authorList>
            <person name="Kananen K."/>
            <person name="Auerbach J.A."/>
            <person name="Kautto E."/>
            <person name="Blachly J.S."/>
        </authorList>
    </citation>
    <scope>NUCLEOTIDE SEQUENCE [LARGE SCALE GENOMIC DNA]</scope>
    <source>
        <strain evidence="8">B95-8</strain>
        <tissue evidence="8">Cell line</tissue>
    </source>
</reference>
<dbReference type="PROSITE" id="PS50026">
    <property type="entry name" value="EGF_3"/>
    <property type="match status" value="1"/>
</dbReference>
<gene>
    <name evidence="8" type="ORF">P7K49_004114</name>
</gene>
<dbReference type="InterPro" id="IPR052749">
    <property type="entry name" value="Alpha-tectorin"/>
</dbReference>
<keyword evidence="9" id="KW-1185">Reference proteome</keyword>
<comment type="caution">
    <text evidence="5">Lacks conserved residue(s) required for the propagation of feature annotation.</text>
</comment>
<organism evidence="8 9">
    <name type="scientific">Saguinus oedipus</name>
    <name type="common">Cotton-top tamarin</name>
    <name type="synonym">Oedipomidas oedipus</name>
    <dbReference type="NCBI Taxonomy" id="9490"/>
    <lineage>
        <taxon>Eukaryota</taxon>
        <taxon>Metazoa</taxon>
        <taxon>Chordata</taxon>
        <taxon>Craniata</taxon>
        <taxon>Vertebrata</taxon>
        <taxon>Euteleostomi</taxon>
        <taxon>Mammalia</taxon>
        <taxon>Eutheria</taxon>
        <taxon>Euarchontoglires</taxon>
        <taxon>Primates</taxon>
        <taxon>Haplorrhini</taxon>
        <taxon>Platyrrhini</taxon>
        <taxon>Cebidae</taxon>
        <taxon>Callitrichinae</taxon>
        <taxon>Saguinus</taxon>
    </lineage>
</organism>
<dbReference type="Pfam" id="PF12714">
    <property type="entry name" value="TILa"/>
    <property type="match status" value="1"/>
</dbReference>
<dbReference type="SMART" id="SM00181">
    <property type="entry name" value="EGF"/>
    <property type="match status" value="1"/>
</dbReference>
<keyword evidence="5" id="KW-0245">EGF-like domain</keyword>
<dbReference type="CDD" id="cd00054">
    <property type="entry name" value="EGF_CA"/>
    <property type="match status" value="1"/>
</dbReference>
<dbReference type="InterPro" id="IPR025615">
    <property type="entry name" value="TILa_dom"/>
</dbReference>
<feature type="disulfide bond" evidence="5">
    <location>
        <begin position="262"/>
        <end position="271"/>
    </location>
</feature>
<comment type="caution">
    <text evidence="8">The sequence shown here is derived from an EMBL/GenBank/DDBJ whole genome shotgun (WGS) entry which is preliminary data.</text>
</comment>
<evidence type="ECO:0000313" key="8">
    <source>
        <dbReference type="EMBL" id="KAK2117228.1"/>
    </source>
</evidence>
<dbReference type="InterPro" id="IPR014853">
    <property type="entry name" value="VWF/SSPO/ZAN-like_Cys-rich_dom"/>
</dbReference>
<evidence type="ECO:0000256" key="2">
    <source>
        <dbReference type="ARBA" id="ARBA00022729"/>
    </source>
</evidence>
<keyword evidence="4" id="KW-0325">Glycoprotein</keyword>
<dbReference type="PANTHER" id="PTHR46160">
    <property type="entry name" value="ALPHA-TECTORIN-RELATED"/>
    <property type="match status" value="1"/>
</dbReference>